<feature type="transmembrane region" description="Helical" evidence="1">
    <location>
        <begin position="20"/>
        <end position="38"/>
    </location>
</feature>
<organism evidence="2 3">
    <name type="scientific">Papaver somniferum</name>
    <name type="common">Opium poppy</name>
    <dbReference type="NCBI Taxonomy" id="3469"/>
    <lineage>
        <taxon>Eukaryota</taxon>
        <taxon>Viridiplantae</taxon>
        <taxon>Streptophyta</taxon>
        <taxon>Embryophyta</taxon>
        <taxon>Tracheophyta</taxon>
        <taxon>Spermatophyta</taxon>
        <taxon>Magnoliopsida</taxon>
        <taxon>Ranunculales</taxon>
        <taxon>Papaveraceae</taxon>
        <taxon>Papaveroideae</taxon>
        <taxon>Papaver</taxon>
    </lineage>
</organism>
<name>A0A4Y7L6U3_PAPSO</name>
<reference evidence="2 3" key="1">
    <citation type="journal article" date="2018" name="Science">
        <title>The opium poppy genome and morphinan production.</title>
        <authorList>
            <person name="Guo L."/>
            <person name="Winzer T."/>
            <person name="Yang X."/>
            <person name="Li Y."/>
            <person name="Ning Z."/>
            <person name="He Z."/>
            <person name="Teodor R."/>
            <person name="Lu Y."/>
            <person name="Bowser T.A."/>
            <person name="Graham I.A."/>
            <person name="Ye K."/>
        </authorList>
    </citation>
    <scope>NUCLEOTIDE SEQUENCE [LARGE SCALE GENOMIC DNA]</scope>
    <source>
        <strain evidence="3">cv. HN1</strain>
        <tissue evidence="2">Leaves</tissue>
    </source>
</reference>
<evidence type="ECO:0000313" key="2">
    <source>
        <dbReference type="EMBL" id="RZC79999.1"/>
    </source>
</evidence>
<feature type="transmembrane region" description="Helical" evidence="1">
    <location>
        <begin position="50"/>
        <end position="75"/>
    </location>
</feature>
<evidence type="ECO:0000256" key="1">
    <source>
        <dbReference type="SAM" id="Phobius"/>
    </source>
</evidence>
<gene>
    <name evidence="2" type="ORF">C5167_042572</name>
</gene>
<dbReference type="Proteomes" id="UP000316621">
    <property type="component" value="Chromosome 10"/>
</dbReference>
<proteinExistence type="predicted"/>
<dbReference type="EMBL" id="CM010724">
    <property type="protein sequence ID" value="RZC79999.1"/>
    <property type="molecule type" value="Genomic_DNA"/>
</dbReference>
<protein>
    <submittedName>
        <fullName evidence="2">Uncharacterized protein</fullName>
    </submittedName>
</protein>
<keyword evidence="1" id="KW-1133">Transmembrane helix</keyword>
<keyword evidence="3" id="KW-1185">Reference proteome</keyword>
<keyword evidence="1" id="KW-0472">Membrane</keyword>
<dbReference type="Gramene" id="RZC79999">
    <property type="protein sequence ID" value="RZC79999"/>
    <property type="gene ID" value="C5167_042572"/>
</dbReference>
<accession>A0A4Y7L6U3</accession>
<keyword evidence="1" id="KW-0812">Transmembrane</keyword>
<sequence length="112" mass="12808">MVQKPCMTLIDGKEWVSRAVFGLLGIAFTGISFTYYLFVYGDITYLVGELVVGIGFHLLICIHFLLVVHTVLYFVCKYYHKEDTSTVLAHLEVPVDHLGWEKDVQLERVPEV</sequence>
<evidence type="ECO:0000313" key="3">
    <source>
        <dbReference type="Proteomes" id="UP000316621"/>
    </source>
</evidence>
<dbReference type="AlphaFoldDB" id="A0A4Y7L6U3"/>